<name>A0A645HA36_9ZZZZ</name>
<organism evidence="1">
    <name type="scientific">bioreactor metagenome</name>
    <dbReference type="NCBI Taxonomy" id="1076179"/>
    <lineage>
        <taxon>unclassified sequences</taxon>
        <taxon>metagenomes</taxon>
        <taxon>ecological metagenomes</taxon>
    </lineage>
</organism>
<proteinExistence type="predicted"/>
<accession>A0A645HA36</accession>
<sequence length="103" mass="11456">MSITINIVCKEFFFVKFIGNAEIFFLEGFEAIGDLRGIGHFCQYAIFTCIITGYVCNAEFMRIHIPCHNIDGDNQTAVGLLGCLNALRCKNIVARVVFGDAEI</sequence>
<dbReference type="AlphaFoldDB" id="A0A645HA36"/>
<reference evidence="1" key="1">
    <citation type="submission" date="2019-08" db="EMBL/GenBank/DDBJ databases">
        <authorList>
            <person name="Kucharzyk K."/>
            <person name="Murdoch R.W."/>
            <person name="Higgins S."/>
            <person name="Loffler F."/>
        </authorList>
    </citation>
    <scope>NUCLEOTIDE SEQUENCE</scope>
</reference>
<comment type="caution">
    <text evidence="1">The sequence shown here is derived from an EMBL/GenBank/DDBJ whole genome shotgun (WGS) entry which is preliminary data.</text>
</comment>
<gene>
    <name evidence="1" type="ORF">SDC9_180133</name>
</gene>
<protein>
    <submittedName>
        <fullName evidence="1">Uncharacterized protein</fullName>
    </submittedName>
</protein>
<evidence type="ECO:0000313" key="1">
    <source>
        <dbReference type="EMBL" id="MPN32653.1"/>
    </source>
</evidence>
<dbReference type="EMBL" id="VSSQ01084776">
    <property type="protein sequence ID" value="MPN32653.1"/>
    <property type="molecule type" value="Genomic_DNA"/>
</dbReference>